<dbReference type="EMBL" id="KE504171">
    <property type="protein sequence ID" value="EPS97929.1"/>
    <property type="molecule type" value="Genomic_DNA"/>
</dbReference>
<feature type="transmembrane region" description="Helical" evidence="2">
    <location>
        <begin position="51"/>
        <end position="68"/>
    </location>
</feature>
<accession>S8FHP7</accession>
<keyword evidence="3" id="KW-0732">Signal</keyword>
<sequence length="162" mass="17823">MSGYEPRISPLLVVALFFFSNLNSVRALYCVDNGRGYEECSVLSPGARIGIGIAIAIAGLLLIFAVGVRRQRRIKQNNLAYVNNNIGMQSGSPYNVPPGYNQGQGYYPQYPQYPAPAHNGFEPHAGFAPPYQPYQPQSPPQYTPPPGPPPEVQDKTRPLRYA</sequence>
<proteinExistence type="predicted"/>
<keyword evidence="2" id="KW-1133">Transmembrane helix</keyword>
<gene>
    <name evidence="4" type="ORF">FOMPIDRAFT_161299</name>
</gene>
<evidence type="ECO:0000313" key="4">
    <source>
        <dbReference type="EMBL" id="EPS97929.1"/>
    </source>
</evidence>
<protein>
    <submittedName>
        <fullName evidence="4">Uncharacterized protein</fullName>
    </submittedName>
</protein>
<evidence type="ECO:0000256" key="1">
    <source>
        <dbReference type="SAM" id="MobiDB-lite"/>
    </source>
</evidence>
<dbReference type="HOGENOM" id="CLU_1428744_0_0_1"/>
<feature type="chain" id="PRO_5004551433" evidence="3">
    <location>
        <begin position="28"/>
        <end position="162"/>
    </location>
</feature>
<keyword evidence="5" id="KW-1185">Reference proteome</keyword>
<dbReference type="OrthoDB" id="2802536at2759"/>
<evidence type="ECO:0000256" key="3">
    <source>
        <dbReference type="SAM" id="SignalP"/>
    </source>
</evidence>
<evidence type="ECO:0000256" key="2">
    <source>
        <dbReference type="SAM" id="Phobius"/>
    </source>
</evidence>
<reference evidence="4 5" key="1">
    <citation type="journal article" date="2012" name="Science">
        <title>The Paleozoic origin of enzymatic lignin decomposition reconstructed from 31 fungal genomes.</title>
        <authorList>
            <person name="Floudas D."/>
            <person name="Binder M."/>
            <person name="Riley R."/>
            <person name="Barry K."/>
            <person name="Blanchette R.A."/>
            <person name="Henrissat B."/>
            <person name="Martinez A.T."/>
            <person name="Otillar R."/>
            <person name="Spatafora J.W."/>
            <person name="Yadav J.S."/>
            <person name="Aerts A."/>
            <person name="Benoit I."/>
            <person name="Boyd A."/>
            <person name="Carlson A."/>
            <person name="Copeland A."/>
            <person name="Coutinho P.M."/>
            <person name="de Vries R.P."/>
            <person name="Ferreira P."/>
            <person name="Findley K."/>
            <person name="Foster B."/>
            <person name="Gaskell J."/>
            <person name="Glotzer D."/>
            <person name="Gorecki P."/>
            <person name="Heitman J."/>
            <person name="Hesse C."/>
            <person name="Hori C."/>
            <person name="Igarashi K."/>
            <person name="Jurgens J.A."/>
            <person name="Kallen N."/>
            <person name="Kersten P."/>
            <person name="Kohler A."/>
            <person name="Kuees U."/>
            <person name="Kumar T.K.A."/>
            <person name="Kuo A."/>
            <person name="LaButti K."/>
            <person name="Larrondo L.F."/>
            <person name="Lindquist E."/>
            <person name="Ling A."/>
            <person name="Lombard V."/>
            <person name="Lucas S."/>
            <person name="Lundell T."/>
            <person name="Martin R."/>
            <person name="McLaughlin D.J."/>
            <person name="Morgenstern I."/>
            <person name="Morin E."/>
            <person name="Murat C."/>
            <person name="Nagy L.G."/>
            <person name="Nolan M."/>
            <person name="Ohm R.A."/>
            <person name="Patyshakuliyeva A."/>
            <person name="Rokas A."/>
            <person name="Ruiz-Duenas F.J."/>
            <person name="Sabat G."/>
            <person name="Salamov A."/>
            <person name="Samejima M."/>
            <person name="Schmutz J."/>
            <person name="Slot J.C."/>
            <person name="St John F."/>
            <person name="Stenlid J."/>
            <person name="Sun H."/>
            <person name="Sun S."/>
            <person name="Syed K."/>
            <person name="Tsang A."/>
            <person name="Wiebenga A."/>
            <person name="Young D."/>
            <person name="Pisabarro A."/>
            <person name="Eastwood D.C."/>
            <person name="Martin F."/>
            <person name="Cullen D."/>
            <person name="Grigoriev I.V."/>
            <person name="Hibbett D.S."/>
        </authorList>
    </citation>
    <scope>NUCLEOTIDE SEQUENCE</scope>
    <source>
        <strain evidence="5">FP-58527</strain>
    </source>
</reference>
<organism evidence="4 5">
    <name type="scientific">Fomitopsis schrenkii</name>
    <name type="common">Brown rot fungus</name>
    <dbReference type="NCBI Taxonomy" id="2126942"/>
    <lineage>
        <taxon>Eukaryota</taxon>
        <taxon>Fungi</taxon>
        <taxon>Dikarya</taxon>
        <taxon>Basidiomycota</taxon>
        <taxon>Agaricomycotina</taxon>
        <taxon>Agaricomycetes</taxon>
        <taxon>Polyporales</taxon>
        <taxon>Fomitopsis</taxon>
    </lineage>
</organism>
<evidence type="ECO:0000313" key="5">
    <source>
        <dbReference type="Proteomes" id="UP000015241"/>
    </source>
</evidence>
<keyword evidence="2" id="KW-0472">Membrane</keyword>
<dbReference type="AlphaFoldDB" id="S8FHP7"/>
<feature type="region of interest" description="Disordered" evidence="1">
    <location>
        <begin position="118"/>
        <end position="162"/>
    </location>
</feature>
<feature type="signal peptide" evidence="3">
    <location>
        <begin position="1"/>
        <end position="27"/>
    </location>
</feature>
<feature type="compositionally biased region" description="Pro residues" evidence="1">
    <location>
        <begin position="130"/>
        <end position="151"/>
    </location>
</feature>
<feature type="compositionally biased region" description="Basic and acidic residues" evidence="1">
    <location>
        <begin position="152"/>
        <end position="162"/>
    </location>
</feature>
<name>S8FHP7_FOMSC</name>
<keyword evidence="2" id="KW-0812">Transmembrane</keyword>
<dbReference type="Proteomes" id="UP000015241">
    <property type="component" value="Unassembled WGS sequence"/>
</dbReference>
<dbReference type="InParanoid" id="S8FHP7"/>
<dbReference type="STRING" id="743788.S8FHP7"/>